<dbReference type="PANTHER" id="PTHR11225">
    <property type="entry name" value="NUCLEAR PORE COMPLEX PROTEIN NUP93 NUCLEOPORIN NUP93 DEAD EYE PROTEIN"/>
    <property type="match status" value="1"/>
</dbReference>
<dbReference type="EMBL" id="MCFI01000005">
    <property type="protein sequence ID" value="ORY84866.1"/>
    <property type="molecule type" value="Genomic_DNA"/>
</dbReference>
<dbReference type="GO" id="GO:0017056">
    <property type="term" value="F:structural constituent of nuclear pore"/>
    <property type="evidence" value="ECO:0007669"/>
    <property type="project" value="InterPro"/>
</dbReference>
<keyword evidence="4" id="KW-0813">Transport</keyword>
<dbReference type="GeneID" id="63787629"/>
<feature type="compositionally biased region" description="Basic and acidic residues" evidence="5">
    <location>
        <begin position="148"/>
        <end position="159"/>
    </location>
</feature>
<comment type="similarity">
    <text evidence="2 4">Belongs to the nucleoporin interacting component (NIC) family.</text>
</comment>
<evidence type="ECO:0000313" key="7">
    <source>
        <dbReference type="Proteomes" id="UP000193685"/>
    </source>
</evidence>
<comment type="subcellular location">
    <subcellularLocation>
        <location evidence="1">Nucleus envelope</location>
    </subcellularLocation>
    <subcellularLocation>
        <location evidence="4">Nucleus</location>
        <location evidence="4">Nuclear pore complex</location>
    </subcellularLocation>
</comment>
<dbReference type="InterPro" id="IPR007231">
    <property type="entry name" value="Nucleoporin_int_Nup93/Nic96"/>
</dbReference>
<dbReference type="OrthoDB" id="1918363at2759"/>
<keyword evidence="7" id="KW-1185">Reference proteome</keyword>
<organism evidence="6 7">
    <name type="scientific">Protomyces lactucae-debilis</name>
    <dbReference type="NCBI Taxonomy" id="2754530"/>
    <lineage>
        <taxon>Eukaryota</taxon>
        <taxon>Fungi</taxon>
        <taxon>Dikarya</taxon>
        <taxon>Ascomycota</taxon>
        <taxon>Taphrinomycotina</taxon>
        <taxon>Taphrinomycetes</taxon>
        <taxon>Taphrinales</taxon>
        <taxon>Protomycetaceae</taxon>
        <taxon>Protomyces</taxon>
    </lineage>
</organism>
<dbReference type="AlphaFoldDB" id="A0A1Y2FNS2"/>
<reference evidence="6 7" key="1">
    <citation type="submission" date="2016-07" db="EMBL/GenBank/DDBJ databases">
        <title>Pervasive Adenine N6-methylation of Active Genes in Fungi.</title>
        <authorList>
            <consortium name="DOE Joint Genome Institute"/>
            <person name="Mondo S.J."/>
            <person name="Dannebaum R.O."/>
            <person name="Kuo R.C."/>
            <person name="Labutti K."/>
            <person name="Haridas S."/>
            <person name="Kuo A."/>
            <person name="Salamov A."/>
            <person name="Ahrendt S.R."/>
            <person name="Lipzen A."/>
            <person name="Sullivan W."/>
            <person name="Andreopoulos W.B."/>
            <person name="Clum A."/>
            <person name="Lindquist E."/>
            <person name="Daum C."/>
            <person name="Ramamoorthy G.K."/>
            <person name="Gryganskyi A."/>
            <person name="Culley D."/>
            <person name="Magnuson J.K."/>
            <person name="James T.Y."/>
            <person name="O'Malley M.A."/>
            <person name="Stajich J.E."/>
            <person name="Spatafora J.W."/>
            <person name="Visel A."/>
            <person name="Grigoriev I.V."/>
        </authorList>
    </citation>
    <scope>NUCLEOTIDE SEQUENCE [LARGE SCALE GENOMIC DNA]</scope>
    <source>
        <strain evidence="6 7">12-1054</strain>
    </source>
</reference>
<evidence type="ECO:0000256" key="2">
    <source>
        <dbReference type="ARBA" id="ARBA00010186"/>
    </source>
</evidence>
<keyword evidence="4" id="KW-0509">mRNA transport</keyword>
<dbReference type="GO" id="GO:0006606">
    <property type="term" value="P:protein import into nucleus"/>
    <property type="evidence" value="ECO:0007669"/>
    <property type="project" value="TreeGrafter"/>
</dbReference>
<proteinExistence type="inferred from homology"/>
<evidence type="ECO:0000256" key="3">
    <source>
        <dbReference type="ARBA" id="ARBA00023242"/>
    </source>
</evidence>
<dbReference type="OMA" id="LLMCGQF"/>
<keyword evidence="3 4" id="KW-0539">Nucleus</keyword>
<sequence>MTVELDDLLERSKLLNSSLDRILHPDLPKLQWTLDELRNKCASLATNQRGNYTKAHYLLAGSGINAEHTSRAINSLQVEDVQEATASVETDIDAYVRNSREQSIIKIIEARKQQAQVDFQAFMDKHLATSWETRKRRLMQQFSGDKNAAQEEPVKDKSLGRSQFGKSVNARRRAYQLQFDDVDTAGQSMDAGAGAWEAKEQTFAQAISSLNEHRMLKQPIAVSTLMSQLVRTLGADVRTQQMADAWQALAYIVDEKRSEHGRESVGKLLKPREYAQQYALKPTTDSQLTRQLTKGARSFLESQFFAMVEREIARNPQEARLGGVPSVESKIKAYANIRFAKNGQWVQSNVEIVNSTPIWAVLFFLLRAGFLDEAVAFATKNESYISRLEKNFVLYLKAYAANEERRLPRQLHDRLHSEYNQTIKYVSEASDPYKHALYKIIGRCDLARRSLPEVLPVTEDWMWLQLVLCRETDTSGPAYEQFGLRDLQATLVRFGSRHFNPKGSNPLLYFQLLLLSGQFERAVHYLASHSWTDAVHFAAILAYFGLLRVATPEAAAGNLLSTPDNAGEAIDFTSMAILYARGIQHRASTTAVEYLCLISLSSDLRDGSILRKACHEATRELVLETRDFAVLLGDVRVDGTRAPGFVEKRKALLALDDDREYLRTISEQAATAAAMEGRIADAVLLYHLSEQYDTVVAMICKTLGEALLDPNYGMQAAPSEGPGMPVHAEDPAVLARNMSALYNGNAAINGQISQRSKTTVDLLLRMVSVRQAYGQGKVEQCLALIAQLGIIPMQEALPIGAIKKQAQDFSMLEESVARNVPSVLTLSIRCLKQVLHTVQQGAFGDATRQAKARQVKQKAKNVVLFAGMIRYSIESEVFEHLMDAELLV</sequence>
<gene>
    <name evidence="6" type="ORF">BCR37DRAFT_391618</name>
</gene>
<evidence type="ECO:0000256" key="5">
    <source>
        <dbReference type="SAM" id="MobiDB-lite"/>
    </source>
</evidence>
<dbReference type="Pfam" id="PF04097">
    <property type="entry name" value="Nic96"/>
    <property type="match status" value="1"/>
</dbReference>
<evidence type="ECO:0000256" key="1">
    <source>
        <dbReference type="ARBA" id="ARBA00004259"/>
    </source>
</evidence>
<comment type="caution">
    <text evidence="6">The sequence shown here is derived from an EMBL/GenBank/DDBJ whole genome shotgun (WGS) entry which is preliminary data.</text>
</comment>
<name>A0A1Y2FNS2_PROLT</name>
<keyword evidence="4" id="KW-0906">Nuclear pore complex</keyword>
<keyword evidence="4" id="KW-0653">Protein transport</keyword>
<evidence type="ECO:0000256" key="4">
    <source>
        <dbReference type="RuleBase" id="RU364035"/>
    </source>
</evidence>
<protein>
    <recommendedName>
        <fullName evidence="4">Nuclear pore protein</fullName>
    </recommendedName>
</protein>
<accession>A0A1Y2FNS2</accession>
<feature type="region of interest" description="Disordered" evidence="5">
    <location>
        <begin position="143"/>
        <end position="163"/>
    </location>
</feature>
<dbReference type="GO" id="GO:0016973">
    <property type="term" value="P:poly(A)+ mRNA export from nucleus"/>
    <property type="evidence" value="ECO:0007669"/>
    <property type="project" value="TreeGrafter"/>
</dbReference>
<dbReference type="Proteomes" id="UP000193685">
    <property type="component" value="Unassembled WGS sequence"/>
</dbReference>
<dbReference type="GO" id="GO:0005643">
    <property type="term" value="C:nuclear pore"/>
    <property type="evidence" value="ECO:0007669"/>
    <property type="project" value="UniProtKB-SubCell"/>
</dbReference>
<keyword evidence="4" id="KW-0472">Membrane</keyword>
<evidence type="ECO:0000313" key="6">
    <source>
        <dbReference type="EMBL" id="ORY84866.1"/>
    </source>
</evidence>
<dbReference type="RefSeq" id="XP_040726649.1">
    <property type="nucleotide sequence ID" value="XM_040871030.1"/>
</dbReference>
<dbReference type="PANTHER" id="PTHR11225:SF4">
    <property type="entry name" value="NUCLEAR PORE COMPLEX PROTEIN NUP93"/>
    <property type="match status" value="1"/>
</dbReference>
<keyword evidence="4" id="KW-0811">Translocation</keyword>
<dbReference type="STRING" id="56484.A0A1Y2FNS2"/>